<dbReference type="InterPro" id="IPR013783">
    <property type="entry name" value="Ig-like_fold"/>
</dbReference>
<dbReference type="GO" id="GO:0016020">
    <property type="term" value="C:membrane"/>
    <property type="evidence" value="ECO:0007669"/>
    <property type="project" value="UniProtKB-SubCell"/>
</dbReference>
<dbReference type="PANTHER" id="PTHR12080:SF121">
    <property type="entry name" value="IG-LIKE DOMAIN-CONTAINING PROTEIN-RELATED"/>
    <property type="match status" value="1"/>
</dbReference>
<keyword evidence="9" id="KW-1185">Reference proteome</keyword>
<name>A0A8U7NSB1_CORMO</name>
<keyword evidence="6" id="KW-0812">Transmembrane</keyword>
<dbReference type="GeneID" id="116436523"/>
<dbReference type="Proteomes" id="UP000694553">
    <property type="component" value="Unassembled WGS sequence"/>
</dbReference>
<dbReference type="SUPFAM" id="SSF48726">
    <property type="entry name" value="Immunoglobulin"/>
    <property type="match status" value="2"/>
</dbReference>
<evidence type="ECO:0000256" key="5">
    <source>
        <dbReference type="SAM" id="MobiDB-lite"/>
    </source>
</evidence>
<evidence type="ECO:0000256" key="7">
    <source>
        <dbReference type="SAM" id="SignalP"/>
    </source>
</evidence>
<comment type="subcellular location">
    <subcellularLocation>
        <location evidence="1">Membrane</location>
    </subcellularLocation>
</comment>
<feature type="chain" id="PRO_5043456532" evidence="7">
    <location>
        <begin position="30"/>
        <end position="315"/>
    </location>
</feature>
<protein>
    <submittedName>
        <fullName evidence="8">Uncharacterized protein</fullName>
    </submittedName>
</protein>
<dbReference type="PANTHER" id="PTHR12080">
    <property type="entry name" value="SIGNALING LYMPHOCYTIC ACTIVATION MOLECULE"/>
    <property type="match status" value="1"/>
</dbReference>
<dbReference type="InterPro" id="IPR015631">
    <property type="entry name" value="CD2/SLAM_rcpt"/>
</dbReference>
<dbReference type="Ensembl" id="ENSCMUT00000037099.1">
    <property type="protein sequence ID" value="ENSCMUP00000033713.1"/>
    <property type="gene ID" value="ENSCMUG00000019960.1"/>
</dbReference>
<sequence>MGTRPGHPRVPGPVPRLVALLLGVAGAVATEPRQVSSVLGESVVFSLDLSHNETVKKLEWTFRGDTGATILVAEVTAGKFHRPDPGDRFGDRLEMNETALRIKVLERGDCGIYQARIRLYLALVADQSFNLSLYEPLSEPEIRIQRRALTSQECNLTVRCQVPAGSGAEVTWQPRGHLCGDSQTLCLSLPATASSSSYTCVAGNDIQRRTAAIHTGILCRPQGDRDGLRVLFCLGFVALGVGAAGIAWIRRRKRRKKAAGSGHGSARDGPDGAALAPCPSQDPSPEVEYAQIQRRIPREPQERDNPTTIYSLLQA</sequence>
<evidence type="ECO:0000256" key="1">
    <source>
        <dbReference type="ARBA" id="ARBA00004370"/>
    </source>
</evidence>
<dbReference type="AlphaFoldDB" id="A0A8U7NSB1"/>
<keyword evidence="3 6" id="KW-0472">Membrane</keyword>
<dbReference type="PROSITE" id="PS50835">
    <property type="entry name" value="IG_LIKE"/>
    <property type="match status" value="1"/>
</dbReference>
<keyword evidence="6" id="KW-1133">Transmembrane helix</keyword>
<feature type="compositionally biased region" description="Polar residues" evidence="5">
    <location>
        <begin position="306"/>
        <end position="315"/>
    </location>
</feature>
<evidence type="ECO:0000313" key="9">
    <source>
        <dbReference type="Proteomes" id="UP000694553"/>
    </source>
</evidence>
<feature type="compositionally biased region" description="Basic and acidic residues" evidence="5">
    <location>
        <begin position="296"/>
        <end position="305"/>
    </location>
</feature>
<dbReference type="OMA" id="EKGNCHT"/>
<evidence type="ECO:0000256" key="6">
    <source>
        <dbReference type="SAM" id="Phobius"/>
    </source>
</evidence>
<keyword evidence="4" id="KW-0325">Glycoprotein</keyword>
<evidence type="ECO:0000256" key="4">
    <source>
        <dbReference type="ARBA" id="ARBA00023180"/>
    </source>
</evidence>
<proteinExistence type="predicted"/>
<dbReference type="OrthoDB" id="9835793at2759"/>
<feature type="signal peptide" evidence="7">
    <location>
        <begin position="1"/>
        <end position="29"/>
    </location>
</feature>
<gene>
    <name evidence="8" type="primary">LOC116436523</name>
</gene>
<evidence type="ECO:0000256" key="2">
    <source>
        <dbReference type="ARBA" id="ARBA00022729"/>
    </source>
</evidence>
<reference evidence="8" key="2">
    <citation type="submission" date="2025-08" db="UniProtKB">
        <authorList>
            <consortium name="Ensembl"/>
        </authorList>
    </citation>
    <scope>IDENTIFICATION</scope>
</reference>
<feature type="transmembrane region" description="Helical" evidence="6">
    <location>
        <begin position="228"/>
        <end position="249"/>
    </location>
</feature>
<organism evidence="8 9">
    <name type="scientific">Corvus moneduloides</name>
    <name type="common">New Caledonian crow</name>
    <dbReference type="NCBI Taxonomy" id="1196302"/>
    <lineage>
        <taxon>Eukaryota</taxon>
        <taxon>Metazoa</taxon>
        <taxon>Chordata</taxon>
        <taxon>Craniata</taxon>
        <taxon>Vertebrata</taxon>
        <taxon>Euteleostomi</taxon>
        <taxon>Archelosauria</taxon>
        <taxon>Archosauria</taxon>
        <taxon>Dinosauria</taxon>
        <taxon>Saurischia</taxon>
        <taxon>Theropoda</taxon>
        <taxon>Coelurosauria</taxon>
        <taxon>Aves</taxon>
        <taxon>Neognathae</taxon>
        <taxon>Neoaves</taxon>
        <taxon>Telluraves</taxon>
        <taxon>Australaves</taxon>
        <taxon>Passeriformes</taxon>
        <taxon>Corvoidea</taxon>
        <taxon>Corvidae</taxon>
        <taxon>Corvus</taxon>
    </lineage>
</organism>
<dbReference type="Gene3D" id="2.60.40.10">
    <property type="entry name" value="Immunoglobulins"/>
    <property type="match status" value="2"/>
</dbReference>
<keyword evidence="2 7" id="KW-0732">Signal</keyword>
<reference evidence="8" key="3">
    <citation type="submission" date="2025-09" db="UniProtKB">
        <authorList>
            <consortium name="Ensembl"/>
        </authorList>
    </citation>
    <scope>IDENTIFICATION</scope>
</reference>
<dbReference type="RefSeq" id="XP_031949589.1">
    <property type="nucleotide sequence ID" value="XM_032093698.1"/>
</dbReference>
<evidence type="ECO:0000256" key="3">
    <source>
        <dbReference type="ARBA" id="ARBA00023136"/>
    </source>
</evidence>
<accession>A0A8U7NSB1</accession>
<reference evidence="9" key="1">
    <citation type="submission" date="2019-10" db="EMBL/GenBank/DDBJ databases">
        <title>Corvus moneduloides (New Caledonian crow) genome, bCorMon1, primary haplotype.</title>
        <authorList>
            <person name="Rutz C."/>
            <person name="Fungtammasan C."/>
            <person name="Mountcastle J."/>
            <person name="Formenti G."/>
            <person name="Chow W."/>
            <person name="Howe K."/>
            <person name="Steele M.P."/>
            <person name="Fernandes J."/>
            <person name="Gilbert M.T.P."/>
            <person name="Fedrigo O."/>
            <person name="Jarvis E.D."/>
            <person name="Gemmell N."/>
        </authorList>
    </citation>
    <scope>NUCLEOTIDE SEQUENCE [LARGE SCALE GENOMIC DNA]</scope>
</reference>
<feature type="region of interest" description="Disordered" evidence="5">
    <location>
        <begin position="257"/>
        <end position="315"/>
    </location>
</feature>
<dbReference type="InterPro" id="IPR007110">
    <property type="entry name" value="Ig-like_dom"/>
</dbReference>
<dbReference type="InterPro" id="IPR036179">
    <property type="entry name" value="Ig-like_dom_sf"/>
</dbReference>
<evidence type="ECO:0000313" key="8">
    <source>
        <dbReference type="Ensembl" id="ENSCMUP00000033713.1"/>
    </source>
</evidence>